<dbReference type="Pfam" id="PF08238">
    <property type="entry name" value="Sel1"/>
    <property type="match status" value="2"/>
</dbReference>
<protein>
    <submittedName>
        <fullName evidence="1">YbeQ_0 protein</fullName>
    </submittedName>
</protein>
<gene>
    <name evidence="1" type="primary">ybeQ_0</name>
    <name evidence="1" type="ORF">g.32883</name>
</gene>
<dbReference type="SUPFAM" id="SSF81901">
    <property type="entry name" value="HCP-like"/>
    <property type="match status" value="1"/>
</dbReference>
<dbReference type="InterPro" id="IPR006597">
    <property type="entry name" value="Sel1-like"/>
</dbReference>
<sequence length="378" mass="42237">MWKFISRGIRESIERRACRTNVYSQPTSEECNSEAKSSANVKKSSLTNCRYTNGFCGFFNNRGAKDKKTGWSAEKTLSDVLGWSSILAIGWAICQTPCIRRNIFDRNRNDKSAYRIFKCPKTQVSYLVKHALSLHPKHVLPVTNCVGNDGLNVGDWEQRPYGPITVEEALGAAREEYTRTHRMVMGEFELRYGIKALEEHRYSDAMEHFLVGAQLKSPGSMFNLGLCYELGIGTRTDPVKAVEYYRSAAENGHAGAMYNLGVFHAQGRGGLPINLKEAHELFTRAAGLGQTEAQDALKLEKIMTKEASTGGSMDPSSQSDDYSSYQYKDPFAGIPDLPDTSLENYDSLYNRSRIKTSTETFLDFLGIQSSQVLMESAN</sequence>
<organism evidence="1">
    <name type="scientific">Fopius arisanus</name>
    <dbReference type="NCBI Taxonomy" id="64838"/>
    <lineage>
        <taxon>Eukaryota</taxon>
        <taxon>Metazoa</taxon>
        <taxon>Ecdysozoa</taxon>
        <taxon>Arthropoda</taxon>
        <taxon>Hexapoda</taxon>
        <taxon>Insecta</taxon>
        <taxon>Pterygota</taxon>
        <taxon>Neoptera</taxon>
        <taxon>Endopterygota</taxon>
        <taxon>Hymenoptera</taxon>
        <taxon>Apocrita</taxon>
        <taxon>Ichneumonoidea</taxon>
        <taxon>Braconidae</taxon>
        <taxon>Opiinae</taxon>
        <taxon>Fopius</taxon>
    </lineage>
</organism>
<name>A0A0C9PQ57_9HYME</name>
<reference evidence="1" key="1">
    <citation type="submission" date="2015-01" db="EMBL/GenBank/DDBJ databases">
        <title>Transcriptome Assembly of Fopius arisanus.</title>
        <authorList>
            <person name="Geib S."/>
        </authorList>
    </citation>
    <scope>NUCLEOTIDE SEQUENCE</scope>
</reference>
<dbReference type="EMBL" id="GBYB01003333">
    <property type="protein sequence ID" value="JAG73100.1"/>
    <property type="molecule type" value="Transcribed_RNA"/>
</dbReference>
<dbReference type="Gene3D" id="1.25.40.10">
    <property type="entry name" value="Tetratricopeptide repeat domain"/>
    <property type="match status" value="1"/>
</dbReference>
<dbReference type="InterPro" id="IPR011990">
    <property type="entry name" value="TPR-like_helical_dom_sf"/>
</dbReference>
<evidence type="ECO:0000313" key="1">
    <source>
        <dbReference type="EMBL" id="JAG73100.1"/>
    </source>
</evidence>
<accession>A0A0C9PQ57</accession>
<dbReference type="PANTHER" id="PTHR45011">
    <property type="entry name" value="DAP3-BINDING CELL DEATH ENHANCER 1"/>
    <property type="match status" value="1"/>
</dbReference>
<dbReference type="PANTHER" id="PTHR45011:SF1">
    <property type="entry name" value="DAP3-BINDING CELL DEATH ENHANCER 1"/>
    <property type="match status" value="1"/>
</dbReference>
<dbReference type="AlphaFoldDB" id="A0A0C9PQ57"/>
<proteinExistence type="predicted"/>
<dbReference type="InterPro" id="IPR052748">
    <property type="entry name" value="ISR_Activator"/>
</dbReference>
<dbReference type="SMART" id="SM00671">
    <property type="entry name" value="SEL1"/>
    <property type="match status" value="2"/>
</dbReference>